<dbReference type="Pfam" id="PF02117">
    <property type="entry name" value="7TM_GPCR_Sra"/>
    <property type="match status" value="1"/>
</dbReference>
<organism evidence="7 8">
    <name type="scientific">Caenorhabditis japonica</name>
    <dbReference type="NCBI Taxonomy" id="281687"/>
    <lineage>
        <taxon>Eukaryota</taxon>
        <taxon>Metazoa</taxon>
        <taxon>Ecdysozoa</taxon>
        <taxon>Nematoda</taxon>
        <taxon>Chromadorea</taxon>
        <taxon>Rhabditida</taxon>
        <taxon>Rhabditina</taxon>
        <taxon>Rhabditomorpha</taxon>
        <taxon>Rhabditoidea</taxon>
        <taxon>Rhabditidae</taxon>
        <taxon>Peloderinae</taxon>
        <taxon>Caenorhabditis</taxon>
    </lineage>
</organism>
<protein>
    <submittedName>
        <fullName evidence="7">Uncharacterized protein</fullName>
    </submittedName>
</protein>
<feature type="transmembrane region" description="Helical" evidence="6">
    <location>
        <begin position="84"/>
        <end position="106"/>
    </location>
</feature>
<name>A0A8R1DYT3_CAEJA</name>
<keyword evidence="4 6" id="KW-1133">Transmembrane helix</keyword>
<keyword evidence="5 6" id="KW-0472">Membrane</keyword>
<evidence type="ECO:0000256" key="6">
    <source>
        <dbReference type="SAM" id="Phobius"/>
    </source>
</evidence>
<reference evidence="8" key="1">
    <citation type="submission" date="2010-08" db="EMBL/GenBank/DDBJ databases">
        <authorList>
            <consortium name="Caenorhabditis japonica Sequencing Consortium"/>
            <person name="Wilson R.K."/>
        </authorList>
    </citation>
    <scope>NUCLEOTIDE SEQUENCE [LARGE SCALE GENOMIC DNA]</scope>
    <source>
        <strain evidence="8">DF5081</strain>
    </source>
</reference>
<feature type="transmembrane region" description="Helical" evidence="6">
    <location>
        <begin position="219"/>
        <end position="240"/>
    </location>
</feature>
<dbReference type="Proteomes" id="UP000005237">
    <property type="component" value="Unassembled WGS sequence"/>
</dbReference>
<feature type="transmembrane region" description="Helical" evidence="6">
    <location>
        <begin position="126"/>
        <end position="147"/>
    </location>
</feature>
<evidence type="ECO:0000313" key="7">
    <source>
        <dbReference type="EnsemblMetazoa" id="CJA15287.1"/>
    </source>
</evidence>
<evidence type="ECO:0000256" key="2">
    <source>
        <dbReference type="ARBA" id="ARBA00006860"/>
    </source>
</evidence>
<dbReference type="GO" id="GO:0004930">
    <property type="term" value="F:G protein-coupled receptor activity"/>
    <property type="evidence" value="ECO:0007669"/>
    <property type="project" value="InterPro"/>
</dbReference>
<feature type="transmembrane region" description="Helical" evidence="6">
    <location>
        <begin position="177"/>
        <end position="199"/>
    </location>
</feature>
<dbReference type="PANTHER" id="PTHR31216">
    <property type="entry name" value="SERPENTINE RECEPTOR CLASS BETA-1-RELATED-RELATED"/>
    <property type="match status" value="1"/>
</dbReference>
<evidence type="ECO:0000256" key="5">
    <source>
        <dbReference type="ARBA" id="ARBA00023136"/>
    </source>
</evidence>
<accession>A0A8R1DYT3</accession>
<dbReference type="AlphaFoldDB" id="A0A8R1DYT3"/>
<evidence type="ECO:0000256" key="1">
    <source>
        <dbReference type="ARBA" id="ARBA00004141"/>
    </source>
</evidence>
<dbReference type="GO" id="GO:0016020">
    <property type="term" value="C:membrane"/>
    <property type="evidence" value="ECO:0007669"/>
    <property type="project" value="UniProtKB-SubCell"/>
</dbReference>
<reference evidence="7" key="2">
    <citation type="submission" date="2022-06" db="UniProtKB">
        <authorList>
            <consortium name="EnsemblMetazoa"/>
        </authorList>
    </citation>
    <scope>IDENTIFICATION</scope>
    <source>
        <strain evidence="7">DF5081</strain>
    </source>
</reference>
<comment type="subcellular location">
    <subcellularLocation>
        <location evidence="1">Membrane</location>
        <topology evidence="1">Multi-pass membrane protein</topology>
    </subcellularLocation>
</comment>
<dbReference type="GO" id="GO:0007606">
    <property type="term" value="P:sensory perception of chemical stimulus"/>
    <property type="evidence" value="ECO:0007669"/>
    <property type="project" value="InterPro"/>
</dbReference>
<proteinExistence type="inferred from homology"/>
<comment type="similarity">
    <text evidence="2">Belongs to the nematode receptor-like protein srb family.</text>
</comment>
<evidence type="ECO:0000313" key="8">
    <source>
        <dbReference type="Proteomes" id="UP000005237"/>
    </source>
</evidence>
<feature type="transmembrane region" description="Helical" evidence="6">
    <location>
        <begin position="42"/>
        <end position="63"/>
    </location>
</feature>
<dbReference type="PANTHER" id="PTHR31216:SF11">
    <property type="entry name" value="SERPENTINE RECEPTOR CLASS BETA-16-RELATED"/>
    <property type="match status" value="1"/>
</dbReference>
<dbReference type="InterPro" id="IPR000344">
    <property type="entry name" value="7TM_GPCR_serpentine_rcpt_Sra"/>
</dbReference>
<dbReference type="InterPro" id="IPR002184">
    <property type="entry name" value="7TM_GPCR_serpentine_rcpt_Srb"/>
</dbReference>
<evidence type="ECO:0000256" key="3">
    <source>
        <dbReference type="ARBA" id="ARBA00022692"/>
    </source>
</evidence>
<keyword evidence="8" id="KW-1185">Reference proteome</keyword>
<keyword evidence="3 6" id="KW-0812">Transmembrane</keyword>
<evidence type="ECO:0000256" key="4">
    <source>
        <dbReference type="ARBA" id="ARBA00022989"/>
    </source>
</evidence>
<sequence length="281" mass="32825">MYFFAATLHSFLFTASYLMILERFLEYRTACDIHVTVTPYTIVHSLIAACLFCGMMIQIFLVIERIFATIKVKSYEHETSFWNNILYFLFCIVLPVSSLIWVYQMADFSSPVISAISPPKGVETRLNILYILSFLLAILALIVLQVVRYVNKRRESRIEISLSGRFQVLENIDTTNFITSILIINMVITLIYLMGTFCLRNFDFEVFVNEPEALSTVKLIFYLHPLFSFLLPLISSYHLSKIRERRLKRREHLLAMKTKGREGSDAYNQLLHDQWTQHFLA</sequence>
<dbReference type="EnsemblMetazoa" id="CJA15287.1">
    <property type="protein sequence ID" value="CJA15287.1"/>
    <property type="gene ID" value="WBGene00134491"/>
</dbReference>